<dbReference type="EMBL" id="FJOG01000004">
    <property type="protein sequence ID" value="CZR53531.1"/>
    <property type="molecule type" value="Genomic_DNA"/>
</dbReference>
<keyword evidence="4 6" id="KW-1133">Transmembrane helix</keyword>
<keyword evidence="9" id="KW-1185">Reference proteome</keyword>
<accession>A0A1L7WL78</accession>
<dbReference type="PANTHER" id="PTHR43791:SF36">
    <property type="entry name" value="TRANSPORTER, PUTATIVE (AFU_ORTHOLOGUE AFUA_6G08340)-RELATED"/>
    <property type="match status" value="1"/>
</dbReference>
<feature type="transmembrane region" description="Helical" evidence="6">
    <location>
        <begin position="176"/>
        <end position="197"/>
    </location>
</feature>
<comment type="subcellular location">
    <subcellularLocation>
        <location evidence="1">Membrane</location>
        <topology evidence="1">Multi-pass membrane protein</topology>
    </subcellularLocation>
</comment>
<dbReference type="Proteomes" id="UP000184330">
    <property type="component" value="Unassembled WGS sequence"/>
</dbReference>
<protein>
    <recommendedName>
        <fullName evidence="7">Major facilitator superfamily (MFS) profile domain-containing protein</fullName>
    </recommendedName>
</protein>
<reference evidence="8 9" key="1">
    <citation type="submission" date="2016-03" db="EMBL/GenBank/DDBJ databases">
        <authorList>
            <person name="Ploux O."/>
        </authorList>
    </citation>
    <scope>NUCLEOTIDE SEQUENCE [LARGE SCALE GENOMIC DNA]</scope>
    <source>
        <strain evidence="8 9">UAMH 11012</strain>
    </source>
</reference>
<dbReference type="PANTHER" id="PTHR43791">
    <property type="entry name" value="PERMEASE-RELATED"/>
    <property type="match status" value="1"/>
</dbReference>
<sequence length="495" mass="54430">MSQTDKVELAQLEDVSDPKLQHVGPQLSFELDEHDTKVARRLKWKIDLWTLPMITFVYFLAAMDRSDIGNAQTAGMQKAIGASNSQWANVVSLFYVGFVIGQAAGVYTLRSMTPQGVLGAAVIIWGVAITCLIRVTSASQAEGLRVIIGFCEGADHAALLYLSLWYTPKELATRSGIFYSASSLAGAFNGLISFGIVTDYSHKPPFQAWQWLFLVEGIISIGYGILVLIFLPPVPERLRWGFTEDEKRLAVIRTQQANNTPGARIVWKDIITAFKSPMLYVYTMLLVGTQVSLSGVSSFLPALIKTMGYTSVQAQLMTVPVYSVAFVSTLFFTRISDRTSMRGPWLMFLATVTLIGLVILIAVKTNHAARYAAVCLAGVGMYPSVMIIVTWLAINTRNYTHRATASAFTNVIAQAVVASAVQAFTTPPYYLKGLSIILAFVAFMIPTAAFGSLYVVWLNKKKQEALDSNSPEVLALRAESFEELGSDHPDFFYEI</sequence>
<feature type="domain" description="Major facilitator superfamily (MFS) profile" evidence="7">
    <location>
        <begin position="50"/>
        <end position="463"/>
    </location>
</feature>
<dbReference type="GO" id="GO:0022857">
    <property type="term" value="F:transmembrane transporter activity"/>
    <property type="evidence" value="ECO:0007669"/>
    <property type="project" value="InterPro"/>
</dbReference>
<organism evidence="8 9">
    <name type="scientific">Phialocephala subalpina</name>
    <dbReference type="NCBI Taxonomy" id="576137"/>
    <lineage>
        <taxon>Eukaryota</taxon>
        <taxon>Fungi</taxon>
        <taxon>Dikarya</taxon>
        <taxon>Ascomycota</taxon>
        <taxon>Pezizomycotina</taxon>
        <taxon>Leotiomycetes</taxon>
        <taxon>Helotiales</taxon>
        <taxon>Mollisiaceae</taxon>
        <taxon>Phialocephala</taxon>
        <taxon>Phialocephala fortinii species complex</taxon>
    </lineage>
</organism>
<dbReference type="PROSITE" id="PS50850">
    <property type="entry name" value="MFS"/>
    <property type="match status" value="1"/>
</dbReference>
<dbReference type="Gene3D" id="1.20.1250.20">
    <property type="entry name" value="MFS general substrate transporter like domains"/>
    <property type="match status" value="2"/>
</dbReference>
<dbReference type="InterPro" id="IPR011701">
    <property type="entry name" value="MFS"/>
</dbReference>
<feature type="transmembrane region" description="Helical" evidence="6">
    <location>
        <begin position="405"/>
        <end position="424"/>
    </location>
</feature>
<evidence type="ECO:0000256" key="5">
    <source>
        <dbReference type="ARBA" id="ARBA00023136"/>
    </source>
</evidence>
<feature type="transmembrane region" description="Helical" evidence="6">
    <location>
        <begin position="209"/>
        <end position="231"/>
    </location>
</feature>
<gene>
    <name evidence="8" type="ORF">PAC_03410</name>
</gene>
<name>A0A1L7WL78_9HELO</name>
<dbReference type="InterPro" id="IPR020846">
    <property type="entry name" value="MFS_dom"/>
</dbReference>
<keyword evidence="5 6" id="KW-0472">Membrane</keyword>
<dbReference type="OrthoDB" id="2985014at2759"/>
<dbReference type="AlphaFoldDB" id="A0A1L7WL78"/>
<dbReference type="Pfam" id="PF07690">
    <property type="entry name" value="MFS_1"/>
    <property type="match status" value="1"/>
</dbReference>
<evidence type="ECO:0000256" key="3">
    <source>
        <dbReference type="ARBA" id="ARBA00022692"/>
    </source>
</evidence>
<dbReference type="GO" id="GO:0016020">
    <property type="term" value="C:membrane"/>
    <property type="evidence" value="ECO:0007669"/>
    <property type="project" value="UniProtKB-SubCell"/>
</dbReference>
<keyword evidence="2" id="KW-0813">Transport</keyword>
<feature type="transmembrane region" description="Helical" evidence="6">
    <location>
        <begin position="312"/>
        <end position="333"/>
    </location>
</feature>
<feature type="transmembrane region" description="Helical" evidence="6">
    <location>
        <begin position="369"/>
        <end position="393"/>
    </location>
</feature>
<dbReference type="SUPFAM" id="SSF103473">
    <property type="entry name" value="MFS general substrate transporter"/>
    <property type="match status" value="1"/>
</dbReference>
<feature type="transmembrane region" description="Helical" evidence="6">
    <location>
        <begin position="116"/>
        <end position="137"/>
    </location>
</feature>
<feature type="transmembrane region" description="Helical" evidence="6">
    <location>
        <begin position="46"/>
        <end position="63"/>
    </location>
</feature>
<feature type="transmembrane region" description="Helical" evidence="6">
    <location>
        <begin position="436"/>
        <end position="457"/>
    </location>
</feature>
<feature type="transmembrane region" description="Helical" evidence="6">
    <location>
        <begin position="279"/>
        <end position="300"/>
    </location>
</feature>
<evidence type="ECO:0000313" key="9">
    <source>
        <dbReference type="Proteomes" id="UP000184330"/>
    </source>
</evidence>
<evidence type="ECO:0000259" key="7">
    <source>
        <dbReference type="PROSITE" id="PS50850"/>
    </source>
</evidence>
<evidence type="ECO:0000256" key="2">
    <source>
        <dbReference type="ARBA" id="ARBA00022448"/>
    </source>
</evidence>
<feature type="transmembrane region" description="Helical" evidence="6">
    <location>
        <begin position="143"/>
        <end position="164"/>
    </location>
</feature>
<evidence type="ECO:0000256" key="6">
    <source>
        <dbReference type="SAM" id="Phobius"/>
    </source>
</evidence>
<feature type="transmembrane region" description="Helical" evidence="6">
    <location>
        <begin position="345"/>
        <end position="363"/>
    </location>
</feature>
<evidence type="ECO:0000313" key="8">
    <source>
        <dbReference type="EMBL" id="CZR53531.1"/>
    </source>
</evidence>
<evidence type="ECO:0000256" key="4">
    <source>
        <dbReference type="ARBA" id="ARBA00022989"/>
    </source>
</evidence>
<proteinExistence type="predicted"/>
<feature type="transmembrane region" description="Helical" evidence="6">
    <location>
        <begin position="87"/>
        <end position="109"/>
    </location>
</feature>
<dbReference type="InterPro" id="IPR036259">
    <property type="entry name" value="MFS_trans_sf"/>
</dbReference>
<evidence type="ECO:0000256" key="1">
    <source>
        <dbReference type="ARBA" id="ARBA00004141"/>
    </source>
</evidence>
<keyword evidence="3 6" id="KW-0812">Transmembrane</keyword>